<dbReference type="EMBL" id="MU860130">
    <property type="protein sequence ID" value="KAK4237609.1"/>
    <property type="molecule type" value="Genomic_DNA"/>
</dbReference>
<accession>A0AAN7C8X5</accession>
<comment type="caution">
    <text evidence="1">The sequence shown here is derived from an EMBL/GenBank/DDBJ whole genome shotgun (WGS) entry which is preliminary data.</text>
</comment>
<name>A0AAN7C8X5_9PEZI</name>
<protein>
    <submittedName>
        <fullName evidence="1">Uncharacterized protein</fullName>
    </submittedName>
</protein>
<evidence type="ECO:0000313" key="1">
    <source>
        <dbReference type="EMBL" id="KAK4237609.1"/>
    </source>
</evidence>
<organism evidence="1 2">
    <name type="scientific">Achaetomium macrosporum</name>
    <dbReference type="NCBI Taxonomy" id="79813"/>
    <lineage>
        <taxon>Eukaryota</taxon>
        <taxon>Fungi</taxon>
        <taxon>Dikarya</taxon>
        <taxon>Ascomycota</taxon>
        <taxon>Pezizomycotina</taxon>
        <taxon>Sordariomycetes</taxon>
        <taxon>Sordariomycetidae</taxon>
        <taxon>Sordariales</taxon>
        <taxon>Chaetomiaceae</taxon>
        <taxon>Achaetomium</taxon>
    </lineage>
</organism>
<reference evidence="1" key="1">
    <citation type="journal article" date="2023" name="Mol. Phylogenet. Evol.">
        <title>Genome-scale phylogeny and comparative genomics of the fungal order Sordariales.</title>
        <authorList>
            <person name="Hensen N."/>
            <person name="Bonometti L."/>
            <person name="Westerberg I."/>
            <person name="Brannstrom I.O."/>
            <person name="Guillou S."/>
            <person name="Cros-Aarteil S."/>
            <person name="Calhoun S."/>
            <person name="Haridas S."/>
            <person name="Kuo A."/>
            <person name="Mondo S."/>
            <person name="Pangilinan J."/>
            <person name="Riley R."/>
            <person name="LaButti K."/>
            <person name="Andreopoulos B."/>
            <person name="Lipzen A."/>
            <person name="Chen C."/>
            <person name="Yan M."/>
            <person name="Daum C."/>
            <person name="Ng V."/>
            <person name="Clum A."/>
            <person name="Steindorff A."/>
            <person name="Ohm R.A."/>
            <person name="Martin F."/>
            <person name="Silar P."/>
            <person name="Natvig D.O."/>
            <person name="Lalanne C."/>
            <person name="Gautier V."/>
            <person name="Ament-Velasquez S.L."/>
            <person name="Kruys A."/>
            <person name="Hutchinson M.I."/>
            <person name="Powell A.J."/>
            <person name="Barry K."/>
            <person name="Miller A.N."/>
            <person name="Grigoriev I.V."/>
            <person name="Debuchy R."/>
            <person name="Gladieux P."/>
            <person name="Hiltunen Thoren M."/>
            <person name="Johannesson H."/>
        </authorList>
    </citation>
    <scope>NUCLEOTIDE SEQUENCE</scope>
    <source>
        <strain evidence="1">CBS 532.94</strain>
    </source>
</reference>
<feature type="non-terminal residue" evidence="1">
    <location>
        <position position="1"/>
    </location>
</feature>
<dbReference type="Proteomes" id="UP001303760">
    <property type="component" value="Unassembled WGS sequence"/>
</dbReference>
<keyword evidence="2" id="KW-1185">Reference proteome</keyword>
<reference evidence="1" key="2">
    <citation type="submission" date="2023-05" db="EMBL/GenBank/DDBJ databases">
        <authorList>
            <consortium name="Lawrence Berkeley National Laboratory"/>
            <person name="Steindorff A."/>
            <person name="Hensen N."/>
            <person name="Bonometti L."/>
            <person name="Westerberg I."/>
            <person name="Brannstrom I.O."/>
            <person name="Guillou S."/>
            <person name="Cros-Aarteil S."/>
            <person name="Calhoun S."/>
            <person name="Haridas S."/>
            <person name="Kuo A."/>
            <person name="Mondo S."/>
            <person name="Pangilinan J."/>
            <person name="Riley R."/>
            <person name="Labutti K."/>
            <person name="Andreopoulos B."/>
            <person name="Lipzen A."/>
            <person name="Chen C."/>
            <person name="Yanf M."/>
            <person name="Daum C."/>
            <person name="Ng V."/>
            <person name="Clum A."/>
            <person name="Ohm R."/>
            <person name="Martin F."/>
            <person name="Silar P."/>
            <person name="Natvig D."/>
            <person name="Lalanne C."/>
            <person name="Gautier V."/>
            <person name="Ament-Velasquez S.L."/>
            <person name="Kruys A."/>
            <person name="Hutchinson M.I."/>
            <person name="Powell A.J."/>
            <person name="Barry K."/>
            <person name="Miller A.N."/>
            <person name="Grigoriev I.V."/>
            <person name="Debuchy R."/>
            <person name="Gladieux P."/>
            <person name="Thoren M.H."/>
            <person name="Johannesson H."/>
        </authorList>
    </citation>
    <scope>NUCLEOTIDE SEQUENCE</scope>
    <source>
        <strain evidence="1">CBS 532.94</strain>
    </source>
</reference>
<dbReference type="AlphaFoldDB" id="A0AAN7C8X5"/>
<evidence type="ECO:0000313" key="2">
    <source>
        <dbReference type="Proteomes" id="UP001303760"/>
    </source>
</evidence>
<gene>
    <name evidence="1" type="ORF">C8A03DRAFT_15873</name>
</gene>
<sequence length="378" mass="41807">AQLVSTDYDPAYDTLRFDILAILSTISLDARLCPGCRQTFLQAARHAFNTILDDPHVDMSLTTSPSIIVRAWLEPETGLINFITTANPSLVSVSDASLVRHSLNPDRSEEMLDRVFKALLVPGEEDTFNIVQAQLWLCLEGTYTVADAVRGQSLGQFARSHMQLLNALARAQGGAVNPRPRGGGGVSDDEENPPICTKCLGFQQDVTLDRIMKGYPWGGDVTLQTQAVSRWILHHMDSKAVAKIVYEQLYMFRSEWPRELVPEGPELVPDWCAVLDGVEKLPAFKARLRYLGRSEEYRGLQRGLEESVKEWKEGADARAAALASVLPTDVDLARRVRGEVGQLEEVANTKSMLQALVGELMASSVGNLMTLEQFMDGF</sequence>
<proteinExistence type="predicted"/>